<dbReference type="GO" id="GO:0015630">
    <property type="term" value="C:microtubule cytoskeleton"/>
    <property type="evidence" value="ECO:0007669"/>
    <property type="project" value="TreeGrafter"/>
</dbReference>
<dbReference type="InterPro" id="IPR011989">
    <property type="entry name" value="ARM-like"/>
</dbReference>
<keyword evidence="1" id="KW-1185">Reference proteome</keyword>
<dbReference type="OrthoDB" id="7537227at2759"/>
<gene>
    <name evidence="2" type="primary">LOC34620133</name>
</gene>
<organism evidence="1 2">
    <name type="scientific">Cyclospora cayetanensis</name>
    <dbReference type="NCBI Taxonomy" id="88456"/>
    <lineage>
        <taxon>Eukaryota</taxon>
        <taxon>Sar</taxon>
        <taxon>Alveolata</taxon>
        <taxon>Apicomplexa</taxon>
        <taxon>Conoidasida</taxon>
        <taxon>Coccidia</taxon>
        <taxon>Eucoccidiorida</taxon>
        <taxon>Eimeriorina</taxon>
        <taxon>Eimeriidae</taxon>
        <taxon>Cyclospora</taxon>
    </lineage>
</organism>
<dbReference type="Pfam" id="PF00514">
    <property type="entry name" value="Arm"/>
    <property type="match status" value="3"/>
</dbReference>
<dbReference type="PANTHER" id="PTHR23314:SF0">
    <property type="entry name" value="SPERM-ASSOCIATED ANTIGEN 6"/>
    <property type="match status" value="1"/>
</dbReference>
<accession>A0A6P6RZL1</accession>
<dbReference type="AlphaFoldDB" id="A0A6P6RZL1"/>
<dbReference type="Proteomes" id="UP000515125">
    <property type="component" value="Unplaced"/>
</dbReference>
<evidence type="ECO:0000313" key="2">
    <source>
        <dbReference type="RefSeq" id="XP_026192545.1"/>
    </source>
</evidence>
<dbReference type="RefSeq" id="XP_026192545.1">
    <property type="nucleotide sequence ID" value="XM_026336760.1"/>
</dbReference>
<dbReference type="Gene3D" id="1.25.10.10">
    <property type="entry name" value="Leucine-rich Repeat Variant"/>
    <property type="match status" value="2"/>
</dbReference>
<dbReference type="GO" id="GO:0003341">
    <property type="term" value="P:cilium movement"/>
    <property type="evidence" value="ECO:0007669"/>
    <property type="project" value="TreeGrafter"/>
</dbReference>
<dbReference type="PANTHER" id="PTHR23314">
    <property type="entry name" value="SPERM-ASSOCIATED ANTIGEN 6 ARMADILLO REPEAT-CONTAINING"/>
    <property type="match status" value="1"/>
</dbReference>
<dbReference type="InterPro" id="IPR000225">
    <property type="entry name" value="Armadillo"/>
</dbReference>
<sequence>MNRSVSQVFEEFQRARSHFVQTLADLSQKPQNIDGLRSAGALQLLRPLLLDSIPGIQQTAAVALGRLAGHSEVAARECVNEDILPHLVASVAEQNRFYRRSTALVMRSIAKHSAELSQAVIDCGALPALSQCLEAFDPQVKDAAASAIGCIARHSETLASSVVAAGIVPLLVLCIQEPEINIKRSAALALGDIAKHSPELAQVVCDAGAVPLLSKQLTSTDTVVRRQICWCLSRIALHSVDFAEAVVEADALPKLLHCLKDPDELVRRNAAACVREIVKHTPQLATFAANAGAIAALVDLIQETTGPTRVAGILALGYIGAFTETLALAIIVQKGIPPLKNALETESEDHAKAAAAWAVGQLGRHTPDHAMAVAEADVLRLLMAAFLAPDSSDDLKQKAKRALKGTVQMCTHLAALEPLLNEAPPSILKHIVQQFAKVLPNDPKARRTFVQTGALETLLKIRETEAASNVLDSIQSVCDLYPPEVVNYYSPGYSALLIEKIDAHS</sequence>
<protein>
    <submittedName>
        <fullName evidence="2">Sperm-associated antigen 6</fullName>
    </submittedName>
</protein>
<name>A0A6P6RZL1_9EIME</name>
<proteinExistence type="predicted"/>
<evidence type="ECO:0000313" key="1">
    <source>
        <dbReference type="Proteomes" id="UP000515125"/>
    </source>
</evidence>
<reference evidence="2" key="1">
    <citation type="submission" date="2025-08" db="UniProtKB">
        <authorList>
            <consortium name="RefSeq"/>
        </authorList>
    </citation>
    <scope>IDENTIFICATION</scope>
</reference>
<dbReference type="InterPro" id="IPR016024">
    <property type="entry name" value="ARM-type_fold"/>
</dbReference>
<dbReference type="GO" id="GO:0008017">
    <property type="term" value="F:microtubule binding"/>
    <property type="evidence" value="ECO:0007669"/>
    <property type="project" value="TreeGrafter"/>
</dbReference>
<dbReference type="SMART" id="SM00185">
    <property type="entry name" value="ARM"/>
    <property type="match status" value="8"/>
</dbReference>
<dbReference type="SUPFAM" id="SSF48371">
    <property type="entry name" value="ARM repeat"/>
    <property type="match status" value="1"/>
</dbReference>
<dbReference type="GeneID" id="34620133"/>